<organism evidence="1 2">
    <name type="scientific">Flavobacterium rhizosphaerae</name>
    <dbReference type="NCBI Taxonomy" id="3163298"/>
    <lineage>
        <taxon>Bacteria</taxon>
        <taxon>Pseudomonadati</taxon>
        <taxon>Bacteroidota</taxon>
        <taxon>Flavobacteriia</taxon>
        <taxon>Flavobacteriales</taxon>
        <taxon>Flavobacteriaceae</taxon>
        <taxon>Flavobacterium</taxon>
    </lineage>
</organism>
<dbReference type="Pfam" id="PF14127">
    <property type="entry name" value="DUF4294"/>
    <property type="match status" value="1"/>
</dbReference>
<protein>
    <submittedName>
        <fullName evidence="1">DUF4294 domain-containing protein</fullName>
    </submittedName>
</protein>
<dbReference type="EMBL" id="JBELPZ010000004">
    <property type="protein sequence ID" value="MFL9844011.1"/>
    <property type="molecule type" value="Genomic_DNA"/>
</dbReference>
<dbReference type="RefSeq" id="WP_408084260.1">
    <property type="nucleotide sequence ID" value="NZ_JBELPZ010000004.1"/>
</dbReference>
<accession>A0ABW8YUN4</accession>
<sequence>MDKRIYILLLLFTLFSARGQVVDNDSIVNDSIVFNMQLDEIVISNVKDSLTDEEKKQLWLLRRRVLKVYPYAKIAAEKLTMLNANMAKLKSKKEKKKYAKIIENYLEDEFEGQLKKLTRKEGQILVKLIYRQTGSSTYDLIKEHKSGFRAYMSDRMAHLFNIDLKTTYHPDRVPEDYNIEGILLKAFNDRRLQRQEPAFAIDYDAITKAWIAKNENGR</sequence>
<keyword evidence="2" id="KW-1185">Reference proteome</keyword>
<evidence type="ECO:0000313" key="1">
    <source>
        <dbReference type="EMBL" id="MFL9844011.1"/>
    </source>
</evidence>
<reference evidence="1 2" key="1">
    <citation type="submission" date="2024-06" db="EMBL/GenBank/DDBJ databases">
        <authorList>
            <person name="Kaempfer P."/>
            <person name="Viver T."/>
        </authorList>
    </citation>
    <scope>NUCLEOTIDE SEQUENCE [LARGE SCALE GENOMIC DNA]</scope>
    <source>
        <strain evidence="1 2">ST-119</strain>
    </source>
</reference>
<evidence type="ECO:0000313" key="2">
    <source>
        <dbReference type="Proteomes" id="UP001629156"/>
    </source>
</evidence>
<dbReference type="Proteomes" id="UP001629156">
    <property type="component" value="Unassembled WGS sequence"/>
</dbReference>
<comment type="caution">
    <text evidence="1">The sequence shown here is derived from an EMBL/GenBank/DDBJ whole genome shotgun (WGS) entry which is preliminary data.</text>
</comment>
<proteinExistence type="predicted"/>
<gene>
    <name evidence="1" type="ORF">ABS766_06230</name>
</gene>
<name>A0ABW8YUN4_9FLAO</name>
<dbReference type="InterPro" id="IPR025636">
    <property type="entry name" value="DUF4294"/>
</dbReference>